<dbReference type="Pfam" id="PF00248">
    <property type="entry name" value="Aldo_ket_red"/>
    <property type="match status" value="1"/>
</dbReference>
<dbReference type="InterPro" id="IPR023210">
    <property type="entry name" value="NADP_OxRdtase_dom"/>
</dbReference>
<dbReference type="Proteomes" id="UP001144280">
    <property type="component" value="Unassembled WGS sequence"/>
</dbReference>
<dbReference type="PANTHER" id="PTHR43364">
    <property type="entry name" value="NADH-SPECIFIC METHYLGLYOXAL REDUCTASE-RELATED"/>
    <property type="match status" value="1"/>
</dbReference>
<sequence>MSASMCYSPLILGGLFLEAEAATRARLDMFADLGGHTIDTAPMYDDGGSEEIIGRWMADRRATVRREEWQIVSKVCHPENGQSRVRPDVIRAEVAGSLHRLRTDYLDTVLLHRDDPNVPVHTIADTLLDLRESGMIRDFGVSNWSADRLAAFADAVAPQRPVASYQFSLAVPAGPLWPDSRHATAELLKVILERGLCLQAWTALARGWFAGRNPADSTGDSRRMLELFDTPANRAARDMVFSIARKRDVAPVAVALAWLCPAGMDVHAVIAPRSAEQFRECFDAVDLTLTTAEWSELSRAAGLEWLRILTG</sequence>
<evidence type="ECO:0000313" key="3">
    <source>
        <dbReference type="EMBL" id="GLH95287.1"/>
    </source>
</evidence>
<dbReference type="InterPro" id="IPR050523">
    <property type="entry name" value="AKR_Detox_Biosynth"/>
</dbReference>
<protein>
    <submittedName>
        <fullName evidence="3">Aldo/keto reductase</fullName>
    </submittedName>
</protein>
<evidence type="ECO:0000256" key="1">
    <source>
        <dbReference type="ARBA" id="ARBA00023002"/>
    </source>
</evidence>
<name>A0ABQ5QMW2_9ACTN</name>
<keyword evidence="1" id="KW-0560">Oxidoreductase</keyword>
<keyword evidence="4" id="KW-1185">Reference proteome</keyword>
<proteinExistence type="predicted"/>
<dbReference type="RefSeq" id="WP_281892253.1">
    <property type="nucleotide sequence ID" value="NZ_BSDI01000002.1"/>
</dbReference>
<dbReference type="SUPFAM" id="SSF51430">
    <property type="entry name" value="NAD(P)-linked oxidoreductase"/>
    <property type="match status" value="1"/>
</dbReference>
<gene>
    <name evidence="3" type="ORF">Pa4123_05590</name>
</gene>
<reference evidence="3" key="1">
    <citation type="submission" date="2022-12" db="EMBL/GenBank/DDBJ databases">
        <title>New Phytohabitans aurantiacus sp. RD004123 nov., an actinomycete isolated from soil.</title>
        <authorList>
            <person name="Triningsih D.W."/>
            <person name="Harunari E."/>
            <person name="Igarashi Y."/>
        </authorList>
    </citation>
    <scope>NUCLEOTIDE SEQUENCE</scope>
    <source>
        <strain evidence="3">RD004123</strain>
    </source>
</reference>
<evidence type="ECO:0000313" key="4">
    <source>
        <dbReference type="Proteomes" id="UP001144280"/>
    </source>
</evidence>
<evidence type="ECO:0000259" key="2">
    <source>
        <dbReference type="Pfam" id="PF00248"/>
    </source>
</evidence>
<comment type="caution">
    <text evidence="3">The sequence shown here is derived from an EMBL/GenBank/DDBJ whole genome shotgun (WGS) entry which is preliminary data.</text>
</comment>
<dbReference type="PANTHER" id="PTHR43364:SF4">
    <property type="entry name" value="NAD(P)-LINKED OXIDOREDUCTASE SUPERFAMILY PROTEIN"/>
    <property type="match status" value="1"/>
</dbReference>
<dbReference type="Gene3D" id="3.20.20.100">
    <property type="entry name" value="NADP-dependent oxidoreductase domain"/>
    <property type="match status" value="1"/>
</dbReference>
<organism evidence="3 4">
    <name type="scientific">Phytohabitans aurantiacus</name>
    <dbReference type="NCBI Taxonomy" id="3016789"/>
    <lineage>
        <taxon>Bacteria</taxon>
        <taxon>Bacillati</taxon>
        <taxon>Actinomycetota</taxon>
        <taxon>Actinomycetes</taxon>
        <taxon>Micromonosporales</taxon>
        <taxon>Micromonosporaceae</taxon>
    </lineage>
</organism>
<accession>A0ABQ5QMW2</accession>
<feature type="domain" description="NADP-dependent oxidoreductase" evidence="2">
    <location>
        <begin position="23"/>
        <end position="298"/>
    </location>
</feature>
<dbReference type="EMBL" id="BSDI01000002">
    <property type="protein sequence ID" value="GLH95287.1"/>
    <property type="molecule type" value="Genomic_DNA"/>
</dbReference>
<dbReference type="InterPro" id="IPR036812">
    <property type="entry name" value="NAD(P)_OxRdtase_dom_sf"/>
</dbReference>